<dbReference type="GeneID" id="19114469"/>
<dbReference type="OMA" id="PYVRTVG"/>
<evidence type="ECO:0000313" key="2">
    <source>
        <dbReference type="EMBL" id="EMC97438.1"/>
    </source>
</evidence>
<organism evidence="2 3">
    <name type="scientific">Baudoinia panamericana (strain UAMH 10762)</name>
    <name type="common">Angels' share fungus</name>
    <name type="synonym">Baudoinia compniacensis (strain UAMH 10762)</name>
    <dbReference type="NCBI Taxonomy" id="717646"/>
    <lineage>
        <taxon>Eukaryota</taxon>
        <taxon>Fungi</taxon>
        <taxon>Dikarya</taxon>
        <taxon>Ascomycota</taxon>
        <taxon>Pezizomycotina</taxon>
        <taxon>Dothideomycetes</taxon>
        <taxon>Dothideomycetidae</taxon>
        <taxon>Mycosphaerellales</taxon>
        <taxon>Teratosphaeriaceae</taxon>
        <taxon>Baudoinia</taxon>
    </lineage>
</organism>
<dbReference type="EMBL" id="KB445554">
    <property type="protein sequence ID" value="EMC97438.1"/>
    <property type="molecule type" value="Genomic_DNA"/>
</dbReference>
<reference evidence="2 3" key="1">
    <citation type="journal article" date="2012" name="PLoS Pathog.">
        <title>Diverse lifestyles and strategies of plant pathogenesis encoded in the genomes of eighteen Dothideomycetes fungi.</title>
        <authorList>
            <person name="Ohm R.A."/>
            <person name="Feau N."/>
            <person name="Henrissat B."/>
            <person name="Schoch C.L."/>
            <person name="Horwitz B.A."/>
            <person name="Barry K.W."/>
            <person name="Condon B.J."/>
            <person name="Copeland A.C."/>
            <person name="Dhillon B."/>
            <person name="Glaser F."/>
            <person name="Hesse C.N."/>
            <person name="Kosti I."/>
            <person name="LaButti K."/>
            <person name="Lindquist E.A."/>
            <person name="Lucas S."/>
            <person name="Salamov A.A."/>
            <person name="Bradshaw R.E."/>
            <person name="Ciuffetti L."/>
            <person name="Hamelin R.C."/>
            <person name="Kema G.H.J."/>
            <person name="Lawrence C."/>
            <person name="Scott J.A."/>
            <person name="Spatafora J.W."/>
            <person name="Turgeon B.G."/>
            <person name="de Wit P.J.G.M."/>
            <person name="Zhong S."/>
            <person name="Goodwin S.B."/>
            <person name="Grigoriev I.V."/>
        </authorList>
    </citation>
    <scope>NUCLEOTIDE SEQUENCE [LARGE SCALE GENOMIC DNA]</scope>
    <source>
        <strain evidence="2 3">UAMH 10762</strain>
    </source>
</reference>
<gene>
    <name evidence="2" type="ORF">BAUCODRAFT_452436</name>
</gene>
<dbReference type="AlphaFoldDB" id="M2N0J2"/>
<dbReference type="PANTHER" id="PTHR40470:SF1">
    <property type="entry name" value="PHYTANOYL-COA DIOXYGENASE FAMILY PROTEIN (AFU_ORTHOLOGUE AFUA_2G15850)"/>
    <property type="match status" value="1"/>
</dbReference>
<dbReference type="Pfam" id="PF05721">
    <property type="entry name" value="PhyH"/>
    <property type="match status" value="1"/>
</dbReference>
<sequence>MTSTNALPPGEELRAGLARDGFVLIPRAFSKAEVGRFKKAAQHATERARVGDWPFVRTVPKQFPPWPLNEVGSNGIWGVQHLLHPLMPPQDREVFAESYFCDTMTATVTALLQCSEKDLVMELYNMLVCPPRDFALRWHRDDIGPQVSAEEERKRLAEPMMHAQWNLALYPDSSLVVVPGSHKRPRTDVERNADPYEDNIPGQQVVQLNPGDLMFYNNNILHRGVYDSKTERMTLHGTMGLRGADPARARNILQHGVGDWAADCDFGDLPGGMAALAKGMQESLIQMGTERDVGFSQVDE</sequence>
<dbReference type="RefSeq" id="XP_007675819.1">
    <property type="nucleotide sequence ID" value="XM_007677629.1"/>
</dbReference>
<dbReference type="OrthoDB" id="2106152at2759"/>
<evidence type="ECO:0008006" key="4">
    <source>
        <dbReference type="Google" id="ProtNLM"/>
    </source>
</evidence>
<dbReference type="PANTHER" id="PTHR40470">
    <property type="entry name" value="PHYTANOYL-COA DIOXYGENASE FAMILY PROTEIN (AFU_ORTHOLOGUE AFUA_2G15850)"/>
    <property type="match status" value="1"/>
</dbReference>
<evidence type="ECO:0000313" key="3">
    <source>
        <dbReference type="Proteomes" id="UP000011761"/>
    </source>
</evidence>
<dbReference type="HOGENOM" id="CLU_056749_0_0_1"/>
<dbReference type="Gene3D" id="2.60.120.620">
    <property type="entry name" value="q2cbj1_9rhob like domain"/>
    <property type="match status" value="1"/>
</dbReference>
<dbReference type="STRING" id="717646.M2N0J2"/>
<dbReference type="eggNOG" id="ENOG502RXJG">
    <property type="taxonomic scope" value="Eukaryota"/>
</dbReference>
<accession>M2N0J2</accession>
<keyword evidence="3" id="KW-1185">Reference proteome</keyword>
<proteinExistence type="predicted"/>
<feature type="region of interest" description="Disordered" evidence="1">
    <location>
        <begin position="180"/>
        <end position="201"/>
    </location>
</feature>
<dbReference type="Proteomes" id="UP000011761">
    <property type="component" value="Unassembled WGS sequence"/>
</dbReference>
<protein>
    <recommendedName>
        <fullName evidence="4">Phytanoyl-CoA dioxygenase</fullName>
    </recommendedName>
</protein>
<dbReference type="InterPro" id="IPR008775">
    <property type="entry name" value="Phytyl_CoA_dOase-like"/>
</dbReference>
<dbReference type="SUPFAM" id="SSF51197">
    <property type="entry name" value="Clavaminate synthase-like"/>
    <property type="match status" value="1"/>
</dbReference>
<dbReference type="KEGG" id="bcom:BAUCODRAFT_452436"/>
<name>M2N0J2_BAUPA</name>
<evidence type="ECO:0000256" key="1">
    <source>
        <dbReference type="SAM" id="MobiDB-lite"/>
    </source>
</evidence>